<name>A0A8J7PGZ2_9BACT</name>
<evidence type="ECO:0000313" key="1">
    <source>
        <dbReference type="EMBL" id="MBN8661212.1"/>
    </source>
</evidence>
<sequence>MKKVFAMQVFFVIAVFAIVIGATFPSRYQSIEYQKNNRYDDQVKNQLELAQLRYDKVLGDPDHKMSDVWQARDTLVDCLWESQRFDEAMKLMTQQMAETWPLKHNEYNHAWAETSRKLGDLHRDAFQIEAAIVVYQSVLDHDKQYLKADDPIIARDLNNLAMALYMKGSGFEEKDKRYQEFAKAESYLKQGLDIIKKNNIEKSTKASSIYWNLYLVVRDQEKIQEAENYRTIAQAIDKSMNRVCREP</sequence>
<dbReference type="Proteomes" id="UP000664277">
    <property type="component" value="Unassembled WGS sequence"/>
</dbReference>
<proteinExistence type="predicted"/>
<dbReference type="AlphaFoldDB" id="A0A8J7PGZ2"/>
<evidence type="ECO:0000313" key="2">
    <source>
        <dbReference type="Proteomes" id="UP000664277"/>
    </source>
</evidence>
<protein>
    <submittedName>
        <fullName evidence="1">Tetratricopeptide repeat protein</fullName>
    </submittedName>
</protein>
<dbReference type="Gene3D" id="1.25.40.10">
    <property type="entry name" value="Tetratricopeptide repeat domain"/>
    <property type="match status" value="1"/>
</dbReference>
<organism evidence="1 2">
    <name type="scientific">Candidatus Obscuribacter phosphatis</name>
    <dbReference type="NCBI Taxonomy" id="1906157"/>
    <lineage>
        <taxon>Bacteria</taxon>
        <taxon>Bacillati</taxon>
        <taxon>Candidatus Melainabacteria</taxon>
        <taxon>Candidatus Obscuribacterales</taxon>
        <taxon>Candidatus Obscuribacteraceae</taxon>
        <taxon>Candidatus Obscuribacter</taxon>
    </lineage>
</organism>
<reference evidence="1" key="1">
    <citation type="submission" date="2021-02" db="EMBL/GenBank/DDBJ databases">
        <title>Genome-Resolved Metagenomics of a Microbial Community Performing Photosynthetic Biological Nutrient Removal.</title>
        <authorList>
            <person name="Mcdaniel E.A."/>
        </authorList>
    </citation>
    <scope>NUCLEOTIDE SEQUENCE</scope>
    <source>
        <strain evidence="1">UWPOB_OBS1</strain>
    </source>
</reference>
<gene>
    <name evidence="1" type="ORF">J0M35_12665</name>
</gene>
<dbReference type="InterPro" id="IPR011990">
    <property type="entry name" value="TPR-like_helical_dom_sf"/>
</dbReference>
<accession>A0A8J7PGZ2</accession>
<dbReference type="SUPFAM" id="SSF48452">
    <property type="entry name" value="TPR-like"/>
    <property type="match status" value="1"/>
</dbReference>
<comment type="caution">
    <text evidence="1">The sequence shown here is derived from an EMBL/GenBank/DDBJ whole genome shotgun (WGS) entry which is preliminary data.</text>
</comment>
<dbReference type="EMBL" id="JAFLCK010000017">
    <property type="protein sequence ID" value="MBN8661212.1"/>
    <property type="molecule type" value="Genomic_DNA"/>
</dbReference>